<dbReference type="AlphaFoldDB" id="A0A550CSI0"/>
<name>A0A550CSI0_9AGAR</name>
<reference evidence="2 3" key="1">
    <citation type="journal article" date="2019" name="New Phytol.">
        <title>Comparative genomics reveals unique wood-decay strategies and fruiting body development in the Schizophyllaceae.</title>
        <authorList>
            <person name="Almasi E."/>
            <person name="Sahu N."/>
            <person name="Krizsan K."/>
            <person name="Balint B."/>
            <person name="Kovacs G.M."/>
            <person name="Kiss B."/>
            <person name="Cseklye J."/>
            <person name="Drula E."/>
            <person name="Henrissat B."/>
            <person name="Nagy I."/>
            <person name="Chovatia M."/>
            <person name="Adam C."/>
            <person name="LaButti K."/>
            <person name="Lipzen A."/>
            <person name="Riley R."/>
            <person name="Grigoriev I.V."/>
            <person name="Nagy L.G."/>
        </authorList>
    </citation>
    <scope>NUCLEOTIDE SEQUENCE [LARGE SCALE GENOMIC DNA]</scope>
    <source>
        <strain evidence="2 3">NL-1724</strain>
    </source>
</reference>
<proteinExistence type="predicted"/>
<dbReference type="EMBL" id="VDMD01000002">
    <property type="protein sequence ID" value="TRM67751.1"/>
    <property type="molecule type" value="Genomic_DNA"/>
</dbReference>
<evidence type="ECO:0000256" key="1">
    <source>
        <dbReference type="SAM" id="MobiDB-lite"/>
    </source>
</evidence>
<feature type="region of interest" description="Disordered" evidence="1">
    <location>
        <begin position="1"/>
        <end position="50"/>
    </location>
</feature>
<dbReference type="Proteomes" id="UP000320762">
    <property type="component" value="Unassembled WGS sequence"/>
</dbReference>
<accession>A0A550CSI0</accession>
<protein>
    <submittedName>
        <fullName evidence="2">Uncharacterized protein</fullName>
    </submittedName>
</protein>
<gene>
    <name evidence="2" type="ORF">BD626DRAFT_479747</name>
</gene>
<organism evidence="2 3">
    <name type="scientific">Schizophyllum amplum</name>
    <dbReference type="NCBI Taxonomy" id="97359"/>
    <lineage>
        <taxon>Eukaryota</taxon>
        <taxon>Fungi</taxon>
        <taxon>Dikarya</taxon>
        <taxon>Basidiomycota</taxon>
        <taxon>Agaricomycotina</taxon>
        <taxon>Agaricomycetes</taxon>
        <taxon>Agaricomycetidae</taxon>
        <taxon>Agaricales</taxon>
        <taxon>Schizophyllaceae</taxon>
        <taxon>Schizophyllum</taxon>
    </lineage>
</organism>
<evidence type="ECO:0000313" key="2">
    <source>
        <dbReference type="EMBL" id="TRM67751.1"/>
    </source>
</evidence>
<evidence type="ECO:0000313" key="3">
    <source>
        <dbReference type="Proteomes" id="UP000320762"/>
    </source>
</evidence>
<keyword evidence="3" id="KW-1185">Reference proteome</keyword>
<comment type="caution">
    <text evidence="2">The sequence shown here is derived from an EMBL/GenBank/DDBJ whole genome shotgun (WGS) entry which is preliminary data.</text>
</comment>
<sequence length="86" mass="9657">MSFRSHTRTSTIKAFAQNVENEPRHHLTDALRPQTPLSSGTDAPRPNSPASVFSERLAYQGHACWYVKWAIDPGTSLFRAYRASLP</sequence>